<comment type="caution">
    <text evidence="14">The sequence shown here is derived from an EMBL/GenBank/DDBJ whole genome shotgun (WGS) entry which is preliminary data.</text>
</comment>
<evidence type="ECO:0000256" key="2">
    <source>
        <dbReference type="ARBA" id="ARBA00022448"/>
    </source>
</evidence>
<evidence type="ECO:0000313" key="15">
    <source>
        <dbReference type="Proteomes" id="UP000256952"/>
    </source>
</evidence>
<keyword evidence="7 14" id="KW-0067">ATP-binding</keyword>
<dbReference type="GO" id="GO:0034040">
    <property type="term" value="F:ATPase-coupled lipid transmembrane transporter activity"/>
    <property type="evidence" value="ECO:0007669"/>
    <property type="project" value="TreeGrafter"/>
</dbReference>
<reference evidence="14 15" key="1">
    <citation type="submission" date="2018-01" db="EMBL/GenBank/DDBJ databases">
        <authorList>
            <person name="Clerissi C."/>
        </authorList>
    </citation>
    <scope>NUCLEOTIDE SEQUENCE [LARGE SCALE GENOMIC DNA]</scope>
    <source>
        <strain evidence="14">Cupriavidus taiwanensis STM 8556</strain>
    </source>
</reference>
<dbReference type="PANTHER" id="PTHR24221:SF248">
    <property type="entry name" value="ABC TRANSPORTER TRANSMEMBRANE REGION"/>
    <property type="match status" value="1"/>
</dbReference>
<feature type="domain" description="ABC transporter" evidence="12">
    <location>
        <begin position="374"/>
        <end position="608"/>
    </location>
</feature>
<dbReference type="PANTHER" id="PTHR24221">
    <property type="entry name" value="ATP-BINDING CASSETTE SUB-FAMILY B"/>
    <property type="match status" value="1"/>
</dbReference>
<dbReference type="PROSITE" id="PS50893">
    <property type="entry name" value="ABC_TRANSPORTER_2"/>
    <property type="match status" value="1"/>
</dbReference>
<dbReference type="Gene3D" id="1.20.1560.10">
    <property type="entry name" value="ABC transporter type 1, transmembrane domain"/>
    <property type="match status" value="1"/>
</dbReference>
<feature type="transmembrane region" description="Helical" evidence="11">
    <location>
        <begin position="102"/>
        <end position="122"/>
    </location>
</feature>
<dbReference type="NCBIfam" id="TIGR01842">
    <property type="entry name" value="type_I_sec_PrtD"/>
    <property type="match status" value="1"/>
</dbReference>
<dbReference type="Pfam" id="PF00005">
    <property type="entry name" value="ABC_tran"/>
    <property type="match status" value="1"/>
</dbReference>
<dbReference type="InterPro" id="IPR011527">
    <property type="entry name" value="ABC1_TM_dom"/>
</dbReference>
<organism evidence="14 15">
    <name type="scientific">Cupriavidus taiwanensis</name>
    <dbReference type="NCBI Taxonomy" id="164546"/>
    <lineage>
        <taxon>Bacteria</taxon>
        <taxon>Pseudomonadati</taxon>
        <taxon>Pseudomonadota</taxon>
        <taxon>Betaproteobacteria</taxon>
        <taxon>Burkholderiales</taxon>
        <taxon>Burkholderiaceae</taxon>
        <taxon>Cupriavidus</taxon>
    </lineage>
</organism>
<dbReference type="GO" id="GO:0030256">
    <property type="term" value="C:type I protein secretion system complex"/>
    <property type="evidence" value="ECO:0007669"/>
    <property type="project" value="InterPro"/>
</dbReference>
<dbReference type="InterPro" id="IPR017871">
    <property type="entry name" value="ABC_transporter-like_CS"/>
</dbReference>
<evidence type="ECO:0000256" key="6">
    <source>
        <dbReference type="ARBA" id="ARBA00022741"/>
    </source>
</evidence>
<dbReference type="InterPro" id="IPR047957">
    <property type="entry name" value="ABC_AprD-like_6TM"/>
</dbReference>
<dbReference type="FunFam" id="1.20.1560.10:FF:000109">
    <property type="entry name" value="Alkaline protease secretion ATP-binding protein aprD"/>
    <property type="match status" value="1"/>
</dbReference>
<dbReference type="SUPFAM" id="SSF90123">
    <property type="entry name" value="ABC transporter transmembrane region"/>
    <property type="match status" value="1"/>
</dbReference>
<dbReference type="PROSITE" id="PS00211">
    <property type="entry name" value="ABC_TRANSPORTER_1"/>
    <property type="match status" value="1"/>
</dbReference>
<protein>
    <submittedName>
        <fullName evidence="14">Type I secretion system, ABC transporter ATP-binding</fullName>
    </submittedName>
</protein>
<keyword evidence="6" id="KW-0547">Nucleotide-binding</keyword>
<keyword evidence="5 11" id="KW-0812">Transmembrane</keyword>
<proteinExistence type="predicted"/>
<dbReference type="GO" id="GO:0005524">
    <property type="term" value="F:ATP binding"/>
    <property type="evidence" value="ECO:0007669"/>
    <property type="project" value="UniProtKB-KW"/>
</dbReference>
<dbReference type="CDD" id="cd18586">
    <property type="entry name" value="ABC_6TM_PrtD_like"/>
    <property type="match status" value="1"/>
</dbReference>
<name>A0A976B246_9BURK</name>
<evidence type="ECO:0000256" key="4">
    <source>
        <dbReference type="ARBA" id="ARBA00022519"/>
    </source>
</evidence>
<gene>
    <name evidence="14" type="primary">prtD</name>
    <name evidence="14" type="ORF">CBM2613_B180069</name>
</gene>
<dbReference type="EMBL" id="OFTH01000043">
    <property type="protein sequence ID" value="SOZ71595.1"/>
    <property type="molecule type" value="Genomic_DNA"/>
</dbReference>
<feature type="domain" description="ABC transmembrane type-1" evidence="13">
    <location>
        <begin position="68"/>
        <end position="343"/>
    </location>
</feature>
<dbReference type="GO" id="GO:0140359">
    <property type="term" value="F:ABC-type transporter activity"/>
    <property type="evidence" value="ECO:0007669"/>
    <property type="project" value="InterPro"/>
</dbReference>
<evidence type="ECO:0000256" key="8">
    <source>
        <dbReference type="ARBA" id="ARBA00022989"/>
    </source>
</evidence>
<evidence type="ECO:0000256" key="11">
    <source>
        <dbReference type="SAM" id="Phobius"/>
    </source>
</evidence>
<comment type="subcellular location">
    <subcellularLocation>
        <location evidence="1">Cell membrane</location>
        <topology evidence="1">Multi-pass membrane protein</topology>
    </subcellularLocation>
</comment>
<dbReference type="AlphaFoldDB" id="A0A976B246"/>
<sequence>MDITSTAPALIQNSHLLCDTTSQSDRAPQVPFSAVLKVYPQIHMSQSAHPGSEILTALRAHKSALRNIGVFSAVINLLMLVPSLYMLQVYDRVLQSRSETTLWMLSAITLGLFALISVLEYVRSQVAIHVGAQLDAQLNRRIYTAAFETNLRQGGYIAGQALNDLTTLRQFISGSTLFAFFDAPWFPLYLGVIFLFDFHLGLFALCGAAVLIALAVVNERISRQPLDEAGRLSLRSAESATVTLRNAEAIEAMGMLGPLQARWLRIHEAFLGKQGEASEKASMVGAWTRFARIALQSMVLGVGALLVLDNEITAGMMIAASILMGKTLSPVEGVIGGWKQWSAVRAAHERLHKLLAANPARRSAMSLPRPRGQLAVSRLVAGAPGTAPVLKNVNFALPPGEVLGVIGPSASGKSTLARLLVGVWPPFAGEVRLDGADVWQWNKDELGPFVGYLPQDIELFAGTVAENIARFGEVDAEAVVEAARLAGVHDMVLKLPKGYGTELGADGAGLSGGQKQRIALARALYGSPALVVLDEPNSNLDEAGEAALARAIPLCRERGATVVIVSHRSSVLAVTTRLLVLQDGTSHAFGPTQEVLRAMQQRAQPQHAGKPVAAAQGEPARATGTHS</sequence>
<dbReference type="Pfam" id="PF00664">
    <property type="entry name" value="ABC_membrane"/>
    <property type="match status" value="1"/>
</dbReference>
<feature type="transmembrane region" description="Helical" evidence="11">
    <location>
        <begin position="198"/>
        <end position="217"/>
    </location>
</feature>
<evidence type="ECO:0000259" key="13">
    <source>
        <dbReference type="PROSITE" id="PS50929"/>
    </source>
</evidence>
<dbReference type="Gene3D" id="3.40.50.300">
    <property type="entry name" value="P-loop containing nucleotide triphosphate hydrolases"/>
    <property type="match status" value="1"/>
</dbReference>
<dbReference type="InterPro" id="IPR010128">
    <property type="entry name" value="ATPase_T1SS_PrtD-like"/>
</dbReference>
<dbReference type="InterPro" id="IPR036640">
    <property type="entry name" value="ABC1_TM_sf"/>
</dbReference>
<dbReference type="GO" id="GO:0030253">
    <property type="term" value="P:protein secretion by the type I secretion system"/>
    <property type="evidence" value="ECO:0007669"/>
    <property type="project" value="InterPro"/>
</dbReference>
<dbReference type="InterPro" id="IPR027417">
    <property type="entry name" value="P-loop_NTPase"/>
</dbReference>
<accession>A0A976B246</accession>
<evidence type="ECO:0000256" key="3">
    <source>
        <dbReference type="ARBA" id="ARBA00022475"/>
    </source>
</evidence>
<evidence type="ECO:0000256" key="10">
    <source>
        <dbReference type="SAM" id="MobiDB-lite"/>
    </source>
</evidence>
<evidence type="ECO:0000256" key="5">
    <source>
        <dbReference type="ARBA" id="ARBA00022692"/>
    </source>
</evidence>
<dbReference type="FunFam" id="3.40.50.300:FF:001444">
    <property type="entry name" value="ABC transporter ATP-binding protein"/>
    <property type="match status" value="1"/>
</dbReference>
<keyword evidence="9 11" id="KW-0472">Membrane</keyword>
<keyword evidence="3" id="KW-1003">Cell membrane</keyword>
<feature type="transmembrane region" description="Helical" evidence="11">
    <location>
        <begin position="171"/>
        <end position="192"/>
    </location>
</feature>
<dbReference type="PROSITE" id="PS50929">
    <property type="entry name" value="ABC_TM1F"/>
    <property type="match status" value="1"/>
</dbReference>
<dbReference type="Proteomes" id="UP000256952">
    <property type="component" value="Chromosome CBM2613_b"/>
</dbReference>
<dbReference type="InterPro" id="IPR003593">
    <property type="entry name" value="AAA+_ATPase"/>
</dbReference>
<keyword evidence="8 11" id="KW-1133">Transmembrane helix</keyword>
<evidence type="ECO:0000256" key="9">
    <source>
        <dbReference type="ARBA" id="ARBA00023136"/>
    </source>
</evidence>
<dbReference type="GO" id="GO:0016887">
    <property type="term" value="F:ATP hydrolysis activity"/>
    <property type="evidence" value="ECO:0007669"/>
    <property type="project" value="InterPro"/>
</dbReference>
<dbReference type="InterPro" id="IPR003439">
    <property type="entry name" value="ABC_transporter-like_ATP-bd"/>
</dbReference>
<keyword evidence="2" id="KW-0813">Transport</keyword>
<evidence type="ECO:0000259" key="12">
    <source>
        <dbReference type="PROSITE" id="PS50893"/>
    </source>
</evidence>
<dbReference type="SUPFAM" id="SSF52540">
    <property type="entry name" value="P-loop containing nucleoside triphosphate hydrolases"/>
    <property type="match status" value="1"/>
</dbReference>
<keyword evidence="4" id="KW-0997">Cell inner membrane</keyword>
<evidence type="ECO:0000256" key="1">
    <source>
        <dbReference type="ARBA" id="ARBA00004651"/>
    </source>
</evidence>
<dbReference type="CDD" id="cd03246">
    <property type="entry name" value="ABCC_Protease_Secretion"/>
    <property type="match status" value="1"/>
</dbReference>
<dbReference type="GO" id="GO:0005886">
    <property type="term" value="C:plasma membrane"/>
    <property type="evidence" value="ECO:0007669"/>
    <property type="project" value="UniProtKB-SubCell"/>
</dbReference>
<evidence type="ECO:0000313" key="14">
    <source>
        <dbReference type="EMBL" id="SOZ71595.1"/>
    </source>
</evidence>
<dbReference type="SMART" id="SM00382">
    <property type="entry name" value="AAA"/>
    <property type="match status" value="1"/>
</dbReference>
<feature type="region of interest" description="Disordered" evidence="10">
    <location>
        <begin position="602"/>
        <end position="627"/>
    </location>
</feature>
<feature type="transmembrane region" description="Helical" evidence="11">
    <location>
        <begin position="68"/>
        <end position="90"/>
    </location>
</feature>
<dbReference type="InterPro" id="IPR039421">
    <property type="entry name" value="Type_1_exporter"/>
</dbReference>
<evidence type="ECO:0000256" key="7">
    <source>
        <dbReference type="ARBA" id="ARBA00022840"/>
    </source>
</evidence>